<evidence type="ECO:0000313" key="1">
    <source>
        <dbReference type="EMBL" id="KKS03218.1"/>
    </source>
</evidence>
<protein>
    <submittedName>
        <fullName evidence="1">Uncharacterized protein</fullName>
    </submittedName>
</protein>
<accession>A0A0G0YS80</accession>
<proteinExistence type="predicted"/>
<name>A0A0G0YS80_UNCKA</name>
<reference evidence="1 2" key="1">
    <citation type="journal article" date="2015" name="Nature">
        <title>rRNA introns, odd ribosomes, and small enigmatic genomes across a large radiation of phyla.</title>
        <authorList>
            <person name="Brown C.T."/>
            <person name="Hug L.A."/>
            <person name="Thomas B.C."/>
            <person name="Sharon I."/>
            <person name="Castelle C.J."/>
            <person name="Singh A."/>
            <person name="Wilkins M.J."/>
            <person name="Williams K.H."/>
            <person name="Banfield J.F."/>
        </authorList>
    </citation>
    <scope>NUCLEOTIDE SEQUENCE [LARGE SCALE GENOMIC DNA]</scope>
</reference>
<comment type="caution">
    <text evidence="1">The sequence shown here is derived from an EMBL/GenBank/DDBJ whole genome shotgun (WGS) entry which is preliminary data.</text>
</comment>
<dbReference type="Proteomes" id="UP000033947">
    <property type="component" value="Unassembled WGS sequence"/>
</dbReference>
<dbReference type="EMBL" id="LCBB01000004">
    <property type="protein sequence ID" value="KKS03218.1"/>
    <property type="molecule type" value="Genomic_DNA"/>
</dbReference>
<gene>
    <name evidence="1" type="ORF">UU55_C0004G0007</name>
</gene>
<evidence type="ECO:0000313" key="2">
    <source>
        <dbReference type="Proteomes" id="UP000033947"/>
    </source>
</evidence>
<sequence>MSGVPITWLTEELMNRIRCLFEPRYGRALSDGEVVLIADNLTSLFEVMLKPGQYKKGFING</sequence>
<organism evidence="1 2">
    <name type="scientific">candidate division WWE3 bacterium GW2011_GWC2_41_23</name>
    <dbReference type="NCBI Taxonomy" id="1619123"/>
    <lineage>
        <taxon>Bacteria</taxon>
        <taxon>Katanobacteria</taxon>
    </lineage>
</organism>
<dbReference type="AlphaFoldDB" id="A0A0G0YS80"/>